<dbReference type="Gene3D" id="1.10.10.10">
    <property type="entry name" value="Winged helix-like DNA-binding domain superfamily/Winged helix DNA-binding domain"/>
    <property type="match status" value="1"/>
</dbReference>
<feature type="domain" description="HTH hxlR-type" evidence="4">
    <location>
        <begin position="18"/>
        <end position="111"/>
    </location>
</feature>
<evidence type="ECO:0000256" key="3">
    <source>
        <dbReference type="ARBA" id="ARBA00023163"/>
    </source>
</evidence>
<evidence type="ECO:0000256" key="2">
    <source>
        <dbReference type="ARBA" id="ARBA00023125"/>
    </source>
</evidence>
<dbReference type="AlphaFoldDB" id="A0A1G8EBX9"/>
<dbReference type="PROSITE" id="PS51118">
    <property type="entry name" value="HTH_HXLR"/>
    <property type="match status" value="1"/>
</dbReference>
<dbReference type="Pfam" id="PF01638">
    <property type="entry name" value="HxlR"/>
    <property type="match status" value="1"/>
</dbReference>
<dbReference type="EMBL" id="FNBE01000033">
    <property type="protein sequence ID" value="SDH67416.1"/>
    <property type="molecule type" value="Genomic_DNA"/>
</dbReference>
<dbReference type="SUPFAM" id="SSF46785">
    <property type="entry name" value="Winged helix' DNA-binding domain"/>
    <property type="match status" value="1"/>
</dbReference>
<dbReference type="PANTHER" id="PTHR33204:SF18">
    <property type="entry name" value="TRANSCRIPTIONAL REGULATORY PROTEIN"/>
    <property type="match status" value="1"/>
</dbReference>
<evidence type="ECO:0000313" key="5">
    <source>
        <dbReference type="EMBL" id="SDH67416.1"/>
    </source>
</evidence>
<dbReference type="STRING" id="366584.SAMN05216377_13314"/>
<evidence type="ECO:0000259" key="4">
    <source>
        <dbReference type="PROSITE" id="PS51118"/>
    </source>
</evidence>
<evidence type="ECO:0000313" key="6">
    <source>
        <dbReference type="Proteomes" id="UP000198967"/>
    </source>
</evidence>
<dbReference type="InterPro" id="IPR002577">
    <property type="entry name" value="HTH_HxlR"/>
</dbReference>
<keyword evidence="2" id="KW-0238">DNA-binding</keyword>
<name>A0A1G8EBX9_PSEOR</name>
<gene>
    <name evidence="5" type="ORF">SAMN05216377_13314</name>
</gene>
<organism evidence="5 6">
    <name type="scientific">Pseudonocardia oroxyli</name>
    <dbReference type="NCBI Taxonomy" id="366584"/>
    <lineage>
        <taxon>Bacteria</taxon>
        <taxon>Bacillati</taxon>
        <taxon>Actinomycetota</taxon>
        <taxon>Actinomycetes</taxon>
        <taxon>Pseudonocardiales</taxon>
        <taxon>Pseudonocardiaceae</taxon>
        <taxon>Pseudonocardia</taxon>
    </lineage>
</organism>
<dbReference type="GO" id="GO:0003677">
    <property type="term" value="F:DNA binding"/>
    <property type="evidence" value="ECO:0007669"/>
    <property type="project" value="UniProtKB-KW"/>
</dbReference>
<keyword evidence="1" id="KW-0805">Transcription regulation</keyword>
<dbReference type="InterPro" id="IPR036388">
    <property type="entry name" value="WH-like_DNA-bd_sf"/>
</dbReference>
<evidence type="ECO:0000256" key="1">
    <source>
        <dbReference type="ARBA" id="ARBA00023015"/>
    </source>
</evidence>
<dbReference type="Proteomes" id="UP000198967">
    <property type="component" value="Unassembled WGS sequence"/>
</dbReference>
<keyword evidence="6" id="KW-1185">Reference proteome</keyword>
<dbReference type="InterPro" id="IPR036390">
    <property type="entry name" value="WH_DNA-bd_sf"/>
</dbReference>
<dbReference type="PANTHER" id="PTHR33204">
    <property type="entry name" value="TRANSCRIPTIONAL REGULATOR, MARR FAMILY"/>
    <property type="match status" value="1"/>
</dbReference>
<protein>
    <submittedName>
        <fullName evidence="5">Transcriptional regulator, HxlR family</fullName>
    </submittedName>
</protein>
<keyword evidence="3" id="KW-0804">Transcription</keyword>
<reference evidence="5 6" key="1">
    <citation type="submission" date="2016-10" db="EMBL/GenBank/DDBJ databases">
        <authorList>
            <person name="de Groot N.N."/>
        </authorList>
    </citation>
    <scope>NUCLEOTIDE SEQUENCE [LARGE SCALE GENOMIC DNA]</scope>
    <source>
        <strain evidence="5 6">CGMCC 4.3143</strain>
    </source>
</reference>
<proteinExistence type="predicted"/>
<accession>A0A1G8EBX9</accession>
<sequence length="175" mass="19289">MWNHGGMVLPRDYTRQNCSMARALEIVGERWTLLIVRDAFFGVRRFSDFSRHLDVPRAVLTERLGLLVAEGVLEREPGPRGGYLLTDKGRALWPVLRALVGWGDEYCAPRGPRRLFDHAGCGGRIDPDGRCRDCGAAVAAADTVMSPGPGFDPPVGDEVVTAALARPRRLLEPIR</sequence>